<organism evidence="4 5">
    <name type="scientific">Bradyrhizobium jicamae</name>
    <dbReference type="NCBI Taxonomy" id="280332"/>
    <lineage>
        <taxon>Bacteria</taxon>
        <taxon>Pseudomonadati</taxon>
        <taxon>Pseudomonadota</taxon>
        <taxon>Alphaproteobacteria</taxon>
        <taxon>Hyphomicrobiales</taxon>
        <taxon>Nitrobacteraceae</taxon>
        <taxon>Bradyrhizobium</taxon>
    </lineage>
</organism>
<dbReference type="PANTHER" id="PTHR37302">
    <property type="entry name" value="SLR1116 PROTEIN"/>
    <property type="match status" value="1"/>
</dbReference>
<evidence type="ECO:0000256" key="1">
    <source>
        <dbReference type="ARBA" id="ARBA00008635"/>
    </source>
</evidence>
<feature type="binding site" evidence="3">
    <location>
        <position position="141"/>
    </location>
    <ligand>
        <name>a divalent metal cation</name>
        <dbReference type="ChEBI" id="CHEBI:60240"/>
    </ligand>
</feature>
<dbReference type="Pfam" id="PF05163">
    <property type="entry name" value="DinB"/>
    <property type="match status" value="1"/>
</dbReference>
<dbReference type="InterPro" id="IPR034660">
    <property type="entry name" value="DinB/YfiT-like"/>
</dbReference>
<gene>
    <name evidence="4" type="ORF">CQ12_05755</name>
</gene>
<dbReference type="AlphaFoldDB" id="A0A0R3LYN0"/>
<dbReference type="PANTHER" id="PTHR37302:SF1">
    <property type="entry name" value="PROTEIN DINB"/>
    <property type="match status" value="1"/>
</dbReference>
<comment type="caution">
    <text evidence="4">The sequence shown here is derived from an EMBL/GenBank/DDBJ whole genome shotgun (WGS) entry which is preliminary data.</text>
</comment>
<reference evidence="4 5" key="1">
    <citation type="submission" date="2014-03" db="EMBL/GenBank/DDBJ databases">
        <title>Bradyrhizobium valentinum sp. nov., isolated from effective nodules of Lupinus mariae-josephae, a lupine endemic of basic-lime soils in Eastern Spain.</title>
        <authorList>
            <person name="Duran D."/>
            <person name="Rey L."/>
            <person name="Navarro A."/>
            <person name="Busquets A."/>
            <person name="Imperial J."/>
            <person name="Ruiz-Argueso T."/>
        </authorList>
    </citation>
    <scope>NUCLEOTIDE SEQUENCE [LARGE SCALE GENOMIC DNA]</scope>
    <source>
        <strain evidence="4 5">PAC68</strain>
    </source>
</reference>
<evidence type="ECO:0000313" key="4">
    <source>
        <dbReference type="EMBL" id="KRR09920.1"/>
    </source>
</evidence>
<keyword evidence="5" id="KW-1185">Reference proteome</keyword>
<accession>A0A0R3LYN0</accession>
<feature type="binding site" evidence="3">
    <location>
        <position position="137"/>
    </location>
    <ligand>
        <name>a divalent metal cation</name>
        <dbReference type="ChEBI" id="CHEBI:60240"/>
    </ligand>
</feature>
<comment type="similarity">
    <text evidence="1">Belongs to the DinB family.</text>
</comment>
<dbReference type="Gene3D" id="1.20.120.450">
    <property type="entry name" value="dinb family like domain"/>
    <property type="match status" value="1"/>
</dbReference>
<keyword evidence="2 3" id="KW-0479">Metal-binding</keyword>
<evidence type="ECO:0000313" key="5">
    <source>
        <dbReference type="Proteomes" id="UP000050863"/>
    </source>
</evidence>
<feature type="binding site" evidence="3">
    <location>
        <position position="53"/>
    </location>
    <ligand>
        <name>a divalent metal cation</name>
        <dbReference type="ChEBI" id="CHEBI:60240"/>
    </ligand>
</feature>
<dbReference type="Proteomes" id="UP000050863">
    <property type="component" value="Unassembled WGS sequence"/>
</dbReference>
<dbReference type="GO" id="GO:0046872">
    <property type="term" value="F:metal ion binding"/>
    <property type="evidence" value="ECO:0007669"/>
    <property type="project" value="UniProtKB-KW"/>
</dbReference>
<dbReference type="InterPro" id="IPR007837">
    <property type="entry name" value="DinB"/>
</dbReference>
<evidence type="ECO:0000256" key="2">
    <source>
        <dbReference type="ARBA" id="ARBA00022723"/>
    </source>
</evidence>
<proteinExistence type="inferred from homology"/>
<dbReference type="STRING" id="280332.CQ12_05755"/>
<dbReference type="EMBL" id="LLXZ01000064">
    <property type="protein sequence ID" value="KRR09920.1"/>
    <property type="molecule type" value="Genomic_DNA"/>
</dbReference>
<sequence>MRQIMTISQFRQLAAYNRWANARLYAAALDLSDQACRLHIGVSFGSLHGTLNHLLLTDRLWLKRLTGEGDHPDRLDAILYEDRVELTRARIDEDNRLMAVVDQYDEATLASLHGYKTTSGMPQSQVLADILLHLFNHQTHHRGQAHACLSILTGGEPPSLDLLVFQRGGTAPDLETLIRRV</sequence>
<name>A0A0R3LYN0_9BRAD</name>
<protein>
    <submittedName>
        <fullName evidence="4">Diguanylate cyclase</fullName>
    </submittedName>
</protein>
<dbReference type="SUPFAM" id="SSF109854">
    <property type="entry name" value="DinB/YfiT-like putative metalloenzymes"/>
    <property type="match status" value="1"/>
</dbReference>
<evidence type="ECO:0000256" key="3">
    <source>
        <dbReference type="PIRSR" id="PIRSR607837-1"/>
    </source>
</evidence>